<dbReference type="EC" id="2.5.1.39" evidence="9"/>
<comment type="pathway">
    <text evidence="9">Cofactor biosynthesis; ubiquinone biosynthesis.</text>
</comment>
<dbReference type="PANTHER" id="PTHR11048:SF28">
    <property type="entry name" value="4-HYDROXYBENZOATE POLYPRENYLTRANSFERASE, MITOCHONDRIAL"/>
    <property type="match status" value="1"/>
</dbReference>
<comment type="similarity">
    <text evidence="4 9">Belongs to the UbiA prenyltransferase family.</text>
</comment>
<evidence type="ECO:0000313" key="10">
    <source>
        <dbReference type="EMBL" id="ODV89780.1"/>
    </source>
</evidence>
<keyword evidence="9" id="KW-0496">Mitochondrion</keyword>
<keyword evidence="7 9" id="KW-1133">Transmembrane helix</keyword>
<keyword evidence="8 9" id="KW-0472">Membrane</keyword>
<dbReference type="NCBIfam" id="TIGR01474">
    <property type="entry name" value="ubiA_proteo"/>
    <property type="match status" value="1"/>
</dbReference>
<dbReference type="Gene3D" id="1.10.357.140">
    <property type="entry name" value="UbiA prenyltransferase"/>
    <property type="match status" value="1"/>
</dbReference>
<dbReference type="InterPro" id="IPR044878">
    <property type="entry name" value="UbiA_sf"/>
</dbReference>
<dbReference type="InterPro" id="IPR000537">
    <property type="entry name" value="UbiA_prenyltransferase"/>
</dbReference>
<evidence type="ECO:0000256" key="8">
    <source>
        <dbReference type="ARBA" id="ARBA00023136"/>
    </source>
</evidence>
<proteinExistence type="inferred from homology"/>
<dbReference type="PROSITE" id="PS00943">
    <property type="entry name" value="UBIA"/>
    <property type="match status" value="1"/>
</dbReference>
<gene>
    <name evidence="9" type="primary">COQ2</name>
    <name evidence="10" type="ORF">CANCADRAFT_148637</name>
</gene>
<comment type="subcellular location">
    <subcellularLocation>
        <location evidence="2">Membrane</location>
        <topology evidence="2">Multi-pass membrane protein</topology>
    </subcellularLocation>
    <subcellularLocation>
        <location evidence="9">Mitochondrion inner membrane</location>
        <topology evidence="9">Multi-pass membrane protein</topology>
        <orientation evidence="9">Matrix side</orientation>
    </subcellularLocation>
</comment>
<dbReference type="Gene3D" id="1.20.120.1780">
    <property type="entry name" value="UbiA prenyltransferase"/>
    <property type="match status" value="1"/>
</dbReference>
<dbReference type="GO" id="GO:0005743">
    <property type="term" value="C:mitochondrial inner membrane"/>
    <property type="evidence" value="ECO:0007669"/>
    <property type="project" value="UniProtKB-SubCell"/>
</dbReference>
<name>A0A1E4TDE0_9ASCO</name>
<dbReference type="UniPathway" id="UPA00232"/>
<dbReference type="FunFam" id="1.20.120.1780:FF:000001">
    <property type="entry name" value="4-hydroxybenzoate octaprenyltransferase"/>
    <property type="match status" value="1"/>
</dbReference>
<evidence type="ECO:0000256" key="9">
    <source>
        <dbReference type="HAMAP-Rule" id="MF_03189"/>
    </source>
</evidence>
<keyword evidence="11" id="KW-1185">Reference proteome</keyword>
<keyword evidence="9" id="KW-0414">Isoprene biosynthesis</keyword>
<feature type="transmembrane region" description="Helical" evidence="9">
    <location>
        <begin position="85"/>
        <end position="105"/>
    </location>
</feature>
<dbReference type="InterPro" id="IPR030470">
    <property type="entry name" value="UbiA_prenylTrfase_CS"/>
</dbReference>
<feature type="transmembrane region" description="Helical" evidence="9">
    <location>
        <begin position="61"/>
        <end position="79"/>
    </location>
</feature>
<comment type="cofactor">
    <cofactor evidence="1 9">
        <name>Mg(2+)</name>
        <dbReference type="ChEBI" id="CHEBI:18420"/>
    </cofactor>
</comment>
<evidence type="ECO:0000256" key="6">
    <source>
        <dbReference type="ARBA" id="ARBA00022692"/>
    </source>
</evidence>
<dbReference type="CDD" id="cd13959">
    <property type="entry name" value="PT_UbiA_COQ2"/>
    <property type="match status" value="1"/>
</dbReference>
<feature type="transmembrane region" description="Helical" evidence="9">
    <location>
        <begin position="320"/>
        <end position="337"/>
    </location>
</feature>
<protein>
    <recommendedName>
        <fullName evidence="9">4-hydroxybenzoate polyprenyltransferase, mitochondrial</fullName>
        <shortName evidence="9">4-HB polyprenyltransferase</shortName>
        <ecNumber evidence="9">2.5.1.39</ecNumber>
    </recommendedName>
    <alternativeName>
        <fullName evidence="9">4-hydroxybenzoate hexaprenyltransferase</fullName>
    </alternativeName>
    <alternativeName>
        <fullName evidence="9">Para-hydroxybenzoate--polyprenyltransferase</fullName>
        <shortName evidence="9">PHB:PPT</shortName>
        <shortName evidence="9">PHB:polyprenyltransferase</shortName>
    </alternativeName>
</protein>
<keyword evidence="9" id="KW-0999">Mitochondrion inner membrane</keyword>
<dbReference type="Proteomes" id="UP000095023">
    <property type="component" value="Unassembled WGS sequence"/>
</dbReference>
<dbReference type="GO" id="GO:0008412">
    <property type="term" value="F:4-hydroxybenzoate polyprenyltransferase activity"/>
    <property type="evidence" value="ECO:0007669"/>
    <property type="project" value="UniProtKB-EC"/>
</dbReference>
<comment type="catalytic activity">
    <reaction evidence="9">
        <text>an all-trans-polyprenyl diphosphate + 4-hydroxybenzoate = a 4-hydroxy-3-(all-trans-polyprenyl)benzoate + diphosphate</text>
        <dbReference type="Rhea" id="RHEA:44504"/>
        <dbReference type="Rhea" id="RHEA-COMP:9514"/>
        <dbReference type="Rhea" id="RHEA-COMP:9564"/>
        <dbReference type="ChEBI" id="CHEBI:17879"/>
        <dbReference type="ChEBI" id="CHEBI:33019"/>
        <dbReference type="ChEBI" id="CHEBI:58914"/>
        <dbReference type="ChEBI" id="CHEBI:78396"/>
        <dbReference type="EC" id="2.5.1.39"/>
    </reaction>
</comment>
<evidence type="ECO:0000256" key="2">
    <source>
        <dbReference type="ARBA" id="ARBA00004141"/>
    </source>
</evidence>
<comment type="function">
    <text evidence="9">Catalyzes the prenylation of para-hydroxybenzoate (PHB) with an all-trans polyprenyl group. Mediates the second step in the final reaction sequence of coenzyme Q (CoQ) biosynthesis, which is the condensation of the polyisoprenoid side chain with PHB, generating the first membrane-bound Q intermediate.</text>
</comment>
<dbReference type="HAMAP" id="MF_01635">
    <property type="entry name" value="UbiA"/>
    <property type="match status" value="1"/>
</dbReference>
<accession>A0A1E4TDE0</accession>
<dbReference type="PANTHER" id="PTHR11048">
    <property type="entry name" value="PRENYLTRANSFERASES"/>
    <property type="match status" value="1"/>
</dbReference>
<dbReference type="GO" id="GO:0008299">
    <property type="term" value="P:isoprenoid biosynthetic process"/>
    <property type="evidence" value="ECO:0007669"/>
    <property type="project" value="UniProtKB-UniRule"/>
</dbReference>
<reference evidence="11" key="1">
    <citation type="submission" date="2016-02" db="EMBL/GenBank/DDBJ databases">
        <title>Comparative genomics of biotechnologically important yeasts.</title>
        <authorList>
            <consortium name="DOE Joint Genome Institute"/>
            <person name="Riley R."/>
            <person name="Haridas S."/>
            <person name="Wolfe K.H."/>
            <person name="Lopes M.R."/>
            <person name="Hittinger C.T."/>
            <person name="Goker M."/>
            <person name="Salamov A."/>
            <person name="Wisecaver J."/>
            <person name="Long T.M."/>
            <person name="Aerts A.L."/>
            <person name="Barry K."/>
            <person name="Choi C."/>
            <person name="Clum A."/>
            <person name="Coughlan A.Y."/>
            <person name="Deshpande S."/>
            <person name="Douglass A.P."/>
            <person name="Hanson S.J."/>
            <person name="Klenk H.-P."/>
            <person name="Labutti K."/>
            <person name="Lapidus A."/>
            <person name="Lindquist E."/>
            <person name="Lipzen A."/>
            <person name="Meier-Kolthoff J.P."/>
            <person name="Ohm R.A."/>
            <person name="Otillar R.P."/>
            <person name="Pangilinan J."/>
            <person name="Peng Y."/>
            <person name="Rokas A."/>
            <person name="Rosa C.A."/>
            <person name="Scheuner C."/>
            <person name="Sibirny A.A."/>
            <person name="Slot J.C."/>
            <person name="Stielow J.B."/>
            <person name="Sun H."/>
            <person name="Kurtzman C.P."/>
            <person name="Blackwell M."/>
            <person name="Jeffries T.W."/>
            <person name="Grigoriev I.V."/>
        </authorList>
    </citation>
    <scope>NUCLEOTIDE SEQUENCE [LARGE SCALE GENOMIC DNA]</scope>
    <source>
        <strain evidence="11">NRRL Y-17796</strain>
    </source>
</reference>
<keyword evidence="9" id="KW-0831">Ubiquinone biosynthesis</keyword>
<dbReference type="EMBL" id="KV453843">
    <property type="protein sequence ID" value="ODV89780.1"/>
    <property type="molecule type" value="Genomic_DNA"/>
</dbReference>
<evidence type="ECO:0000313" key="11">
    <source>
        <dbReference type="Proteomes" id="UP000095023"/>
    </source>
</evidence>
<dbReference type="FunFam" id="1.10.357.140:FF:000008">
    <property type="entry name" value="4-hydroxybenzoate octaprenyltransferase"/>
    <property type="match status" value="1"/>
</dbReference>
<dbReference type="Pfam" id="PF01040">
    <property type="entry name" value="UbiA"/>
    <property type="match status" value="1"/>
</dbReference>
<feature type="transmembrane region" description="Helical" evidence="9">
    <location>
        <begin position="187"/>
        <end position="207"/>
    </location>
</feature>
<organism evidence="10 11">
    <name type="scientific">Tortispora caseinolytica NRRL Y-17796</name>
    <dbReference type="NCBI Taxonomy" id="767744"/>
    <lineage>
        <taxon>Eukaryota</taxon>
        <taxon>Fungi</taxon>
        <taxon>Dikarya</taxon>
        <taxon>Ascomycota</taxon>
        <taxon>Saccharomycotina</taxon>
        <taxon>Trigonopsidomycetes</taxon>
        <taxon>Trigonopsidales</taxon>
        <taxon>Trigonopsidaceae</taxon>
        <taxon>Tortispora</taxon>
    </lineage>
</organism>
<comment type="pathway">
    <text evidence="3">Secondary metabolite biosynthesis.</text>
</comment>
<evidence type="ECO:0000256" key="4">
    <source>
        <dbReference type="ARBA" id="ARBA00005985"/>
    </source>
</evidence>
<dbReference type="InterPro" id="IPR039653">
    <property type="entry name" value="Prenyltransferase"/>
</dbReference>
<keyword evidence="6 9" id="KW-0812">Transmembrane</keyword>
<dbReference type="AlphaFoldDB" id="A0A1E4TDE0"/>
<dbReference type="OrthoDB" id="18170at2759"/>
<keyword evidence="5 9" id="KW-0808">Transferase</keyword>
<evidence type="ECO:0000256" key="3">
    <source>
        <dbReference type="ARBA" id="ARBA00005179"/>
    </source>
</evidence>
<evidence type="ECO:0000256" key="1">
    <source>
        <dbReference type="ARBA" id="ARBA00001946"/>
    </source>
</evidence>
<dbReference type="InterPro" id="IPR006370">
    <property type="entry name" value="HB_polyprenyltransferase-like"/>
</dbReference>
<sequence>MVTQQESAADRSRKFFHTAVFNTDEPVAAVADDPAPALGVWGKLPAKYHPYVRLLRLEKPAGSMLLFIPCAWSATAAAYATDATLMHTAGVTAAFGIGSIIMRAVGCIINDMLDRDLDAKVARTSNRPLAAGHLTQAQAIKLMSGLLVGGLGVLLSLPSDCFLLGAASLPFIATYPLFKRFTYYPQAMLSFCFTWGALIGFPAMGIWNWPAMLALHGSCFAWCMTYDTIYAHQDKKWDIIAGVKSTALAWGDKSKPIMSALTAVQLSLLGSVGYMLDMSYGFMGGFAITAYRLIQMIRRVDLDNPADCWRYFNSNIQTGLIMWAGFLVDFVSLKLGLF</sequence>
<evidence type="ECO:0000256" key="5">
    <source>
        <dbReference type="ARBA" id="ARBA00022679"/>
    </source>
</evidence>
<evidence type="ECO:0000256" key="7">
    <source>
        <dbReference type="ARBA" id="ARBA00022989"/>
    </source>
</evidence>
<dbReference type="GO" id="GO:0006744">
    <property type="term" value="P:ubiquinone biosynthetic process"/>
    <property type="evidence" value="ECO:0007669"/>
    <property type="project" value="UniProtKB-UniRule"/>
</dbReference>